<keyword evidence="2" id="KW-1185">Reference proteome</keyword>
<dbReference type="Proteomes" id="UP000595814">
    <property type="component" value="Chromosome"/>
</dbReference>
<proteinExistence type="predicted"/>
<dbReference type="EMBL" id="CP066744">
    <property type="protein sequence ID" value="QQK08289.1"/>
    <property type="molecule type" value="Genomic_DNA"/>
</dbReference>
<accession>A0AC61MRS3</accession>
<protein>
    <submittedName>
        <fullName evidence="1">3-phosphoglycerate dehydrogenase</fullName>
    </submittedName>
</protein>
<name>A0AC61MRS3_9FIRM</name>
<organism evidence="1 2">
    <name type="scientific">Miniphocaeibacter halophilus</name>
    <dbReference type="NCBI Taxonomy" id="2931922"/>
    <lineage>
        <taxon>Bacteria</taxon>
        <taxon>Bacillati</taxon>
        <taxon>Bacillota</taxon>
        <taxon>Tissierellia</taxon>
        <taxon>Tissierellales</taxon>
        <taxon>Peptoniphilaceae</taxon>
        <taxon>Miniphocaeibacter</taxon>
    </lineage>
</organism>
<evidence type="ECO:0000313" key="1">
    <source>
        <dbReference type="EMBL" id="QQK08289.1"/>
    </source>
</evidence>
<reference evidence="1 2" key="1">
    <citation type="journal article" date="2022" name="Int. J. Syst. Evol. Microbiol.">
        <title>Miniphocaeibacter halophilus sp. nov., an ammonium-tolerant acetate-producing bacterium isolated from a biogas system.</title>
        <authorList>
            <person name="Schnurer A."/>
            <person name="Singh A."/>
            <person name="Bi S."/>
            <person name="Qiao W."/>
            <person name="Westerholm M."/>
        </authorList>
    </citation>
    <scope>NUCLEOTIDE SEQUENCE [LARGE SCALE GENOMIC DNA]</scope>
    <source>
        <strain evidence="1 2">AMB_01</strain>
    </source>
</reference>
<gene>
    <name evidence="1" type="ORF">JFY71_01745</name>
</gene>
<sequence>MARVLITSDLDQKYIHQIEAQGHEIINKKVDENELLEYVKEVDCMVIGYDTQITKEVIDVAVAAKKLKFIVRAGAILDNIDMEYAKSKRLRVYSTPSGTTNAVAEMVIGQMITISRNIHMTNINMRKGEWDREKYFGTEISRKTLGLVGFGRISRAIAEKAKSLSMRVIYYDKYSKTELYGFEPVTMDKLLKESDYISVHIPGGKENYHVINKETFDLMKDGVYFINYSNCGVVDDEALLDAIDSGKVRAAALDVFEEEPVKNERILNNPKISLTPHIGSLTAEANLRIGQDVVKYVTENL</sequence>
<evidence type="ECO:0000313" key="2">
    <source>
        <dbReference type="Proteomes" id="UP000595814"/>
    </source>
</evidence>